<dbReference type="InterPro" id="IPR004038">
    <property type="entry name" value="Ribosomal_eL8/eL30/eS12/Gad45"/>
</dbReference>
<dbReference type="PANTHER" id="PTHR46948:SF1">
    <property type="entry name" value="RIBONUCLEASE P PROTEIN SUBUNIT P38"/>
    <property type="match status" value="1"/>
</dbReference>
<gene>
    <name evidence="3" type="ORF">NTJ_00508</name>
</gene>
<protein>
    <recommendedName>
        <fullName evidence="2">Ribosomal protein eL8/eL30/eS12/Gadd45 domain-containing protein</fullName>
    </recommendedName>
</protein>
<dbReference type="Pfam" id="PF01248">
    <property type="entry name" value="Ribosomal_L7Ae"/>
    <property type="match status" value="1"/>
</dbReference>
<keyword evidence="4" id="KW-1185">Reference proteome</keyword>
<sequence>MAQQGQSKASEQPLKKVKNLVIRNLLCAPKEDEWPRLPDQEALLVKKELKKHLVLLNVPRLKKPWREMKKLNKEGRKLYAQQLEEARPAEELKAVNEAKQLRSWLFIGINAVSRALESDAAACCLLAEDVSPPSLVKHVVQLALNFKVPVFIVGGFKKFCKEVIGFPCIALGIAKPCNPDTKDRHLFVETCRLVEKLFLAWDKKRETWKQSKASASPADQSKLQEKPDPVSIPEPAAIMDTDDDPPPAGKQHTTTQTTEAQDLCNFFSLSSNFHLTRRSKYERTFVPSTGVDNEDLVTESAPQPLADVTPQLAKKSFGMSLTKYKMPTILRVRNKMFKMKRKKKKKKSA</sequence>
<evidence type="ECO:0000313" key="3">
    <source>
        <dbReference type="EMBL" id="BES87708.1"/>
    </source>
</evidence>
<dbReference type="InterPro" id="IPR029064">
    <property type="entry name" value="Ribosomal_eL30-like_sf"/>
</dbReference>
<feature type="compositionally biased region" description="Polar residues" evidence="1">
    <location>
        <begin position="210"/>
        <end position="221"/>
    </location>
</feature>
<dbReference type="Gene3D" id="3.30.1330.30">
    <property type="match status" value="1"/>
</dbReference>
<proteinExistence type="predicted"/>
<dbReference type="InterPro" id="IPR042848">
    <property type="entry name" value="Rpp38"/>
</dbReference>
<feature type="region of interest" description="Disordered" evidence="1">
    <location>
        <begin position="210"/>
        <end position="256"/>
    </location>
</feature>
<dbReference type="SUPFAM" id="SSF55315">
    <property type="entry name" value="L30e-like"/>
    <property type="match status" value="1"/>
</dbReference>
<evidence type="ECO:0000259" key="2">
    <source>
        <dbReference type="Pfam" id="PF01248"/>
    </source>
</evidence>
<dbReference type="Proteomes" id="UP001307889">
    <property type="component" value="Chromosome 1"/>
</dbReference>
<organism evidence="3 4">
    <name type="scientific">Nesidiocoris tenuis</name>
    <dbReference type="NCBI Taxonomy" id="355587"/>
    <lineage>
        <taxon>Eukaryota</taxon>
        <taxon>Metazoa</taxon>
        <taxon>Ecdysozoa</taxon>
        <taxon>Arthropoda</taxon>
        <taxon>Hexapoda</taxon>
        <taxon>Insecta</taxon>
        <taxon>Pterygota</taxon>
        <taxon>Neoptera</taxon>
        <taxon>Paraneoptera</taxon>
        <taxon>Hemiptera</taxon>
        <taxon>Heteroptera</taxon>
        <taxon>Panheteroptera</taxon>
        <taxon>Cimicomorpha</taxon>
        <taxon>Miridae</taxon>
        <taxon>Dicyphina</taxon>
        <taxon>Nesidiocoris</taxon>
    </lineage>
</organism>
<evidence type="ECO:0000313" key="4">
    <source>
        <dbReference type="Proteomes" id="UP001307889"/>
    </source>
</evidence>
<evidence type="ECO:0000256" key="1">
    <source>
        <dbReference type="SAM" id="MobiDB-lite"/>
    </source>
</evidence>
<dbReference type="PANTHER" id="PTHR46948">
    <property type="entry name" value="RIBONUCLEASE P PROTEIN SUBUNIT P38"/>
    <property type="match status" value="1"/>
</dbReference>
<feature type="domain" description="Ribosomal protein eL8/eL30/eS12/Gadd45" evidence="2">
    <location>
        <begin position="94"/>
        <end position="155"/>
    </location>
</feature>
<accession>A0ABN7A6Y8</accession>
<reference evidence="3 4" key="1">
    <citation type="submission" date="2023-09" db="EMBL/GenBank/DDBJ databases">
        <title>Nesidiocoris tenuis whole genome shotgun sequence.</title>
        <authorList>
            <person name="Shibata T."/>
            <person name="Shimoda M."/>
            <person name="Kobayashi T."/>
            <person name="Uehara T."/>
        </authorList>
    </citation>
    <scope>NUCLEOTIDE SEQUENCE [LARGE SCALE GENOMIC DNA]</scope>
    <source>
        <strain evidence="3 4">Japan</strain>
    </source>
</reference>
<name>A0ABN7A6Y8_9HEMI</name>
<dbReference type="EMBL" id="AP028909">
    <property type="protein sequence ID" value="BES87708.1"/>
    <property type="molecule type" value="Genomic_DNA"/>
</dbReference>